<reference evidence="1 2" key="1">
    <citation type="submission" date="2020-04" db="EMBL/GenBank/DDBJ databases">
        <title>Draft genome of Pyxidicoccus fallax type strain.</title>
        <authorList>
            <person name="Whitworth D.E."/>
        </authorList>
    </citation>
    <scope>NUCLEOTIDE SEQUENCE [LARGE SCALE GENOMIC DNA]</scope>
    <source>
        <strain evidence="1 2">DSM 14698</strain>
    </source>
</reference>
<keyword evidence="1" id="KW-0645">Protease</keyword>
<name>A0A848LP28_9BACT</name>
<evidence type="ECO:0000313" key="1">
    <source>
        <dbReference type="EMBL" id="NMO19402.1"/>
    </source>
</evidence>
<keyword evidence="1" id="KW-0121">Carboxypeptidase</keyword>
<dbReference type="GO" id="GO:0004180">
    <property type="term" value="F:carboxypeptidase activity"/>
    <property type="evidence" value="ECO:0007669"/>
    <property type="project" value="UniProtKB-KW"/>
</dbReference>
<keyword evidence="2" id="KW-1185">Reference proteome</keyword>
<protein>
    <submittedName>
        <fullName evidence="1">Carboxypeptidase regulatory-like domain-containing protein</fullName>
    </submittedName>
</protein>
<dbReference type="RefSeq" id="WP_169348653.1">
    <property type="nucleotide sequence ID" value="NZ_JABBJJ010000182.1"/>
</dbReference>
<dbReference type="InterPro" id="IPR013784">
    <property type="entry name" value="Carb-bd-like_fold"/>
</dbReference>
<dbReference type="GO" id="GO:0030246">
    <property type="term" value="F:carbohydrate binding"/>
    <property type="evidence" value="ECO:0007669"/>
    <property type="project" value="InterPro"/>
</dbReference>
<proteinExistence type="predicted"/>
<evidence type="ECO:0000313" key="2">
    <source>
        <dbReference type="Proteomes" id="UP000518300"/>
    </source>
</evidence>
<keyword evidence="1" id="KW-0378">Hydrolase</keyword>
<dbReference type="SUPFAM" id="SSF49452">
    <property type="entry name" value="Starch-binding domain-like"/>
    <property type="match status" value="1"/>
</dbReference>
<dbReference type="AlphaFoldDB" id="A0A848LP28"/>
<sequence length="227" mass="24640">MIDEVDQRLKAWVGRIAGETPVFLGVPDRESLERGVCLYLLELGPAPPARGGNRPPLQISVCYLVTTGADSPERAHRLLGELVFAAMEEADFDVELTPVPTTVWAGLRVAPRPGFRLRVPVRRDRPQPVVHRVRFPLVTQSVPAEVLAGCVVGPGDIPIPGALVELPSLKLTTRTDARGCFRFPRVPPVATLGRLEVRAKGEVLALGAEALAAEPQPLLIRLPLKEE</sequence>
<comment type="caution">
    <text evidence="1">The sequence shown here is derived from an EMBL/GenBank/DDBJ whole genome shotgun (WGS) entry which is preliminary data.</text>
</comment>
<dbReference type="EMBL" id="JABBJJ010000182">
    <property type="protein sequence ID" value="NMO19402.1"/>
    <property type="molecule type" value="Genomic_DNA"/>
</dbReference>
<gene>
    <name evidence="1" type="ORF">HG543_31700</name>
</gene>
<dbReference type="Proteomes" id="UP000518300">
    <property type="component" value="Unassembled WGS sequence"/>
</dbReference>
<organism evidence="1 2">
    <name type="scientific">Pyxidicoccus fallax</name>
    <dbReference type="NCBI Taxonomy" id="394095"/>
    <lineage>
        <taxon>Bacteria</taxon>
        <taxon>Pseudomonadati</taxon>
        <taxon>Myxococcota</taxon>
        <taxon>Myxococcia</taxon>
        <taxon>Myxococcales</taxon>
        <taxon>Cystobacterineae</taxon>
        <taxon>Myxococcaceae</taxon>
        <taxon>Pyxidicoccus</taxon>
    </lineage>
</organism>
<accession>A0A848LP28</accession>